<evidence type="ECO:0000313" key="2">
    <source>
        <dbReference type="Proteomes" id="UP000093902"/>
    </source>
</evidence>
<comment type="caution">
    <text evidence="1">The sequence shown here is derived from an EMBL/GenBank/DDBJ whole genome shotgun (WGS) entry which is preliminary data.</text>
</comment>
<dbReference type="STRING" id="43304.GCA_001403655_03734"/>
<dbReference type="Proteomes" id="UP000093902">
    <property type="component" value="Unassembled WGS sequence"/>
</dbReference>
<organism evidence="1 2">
    <name type="scientific">Mycolicibacterium peregrinum</name>
    <name type="common">Mycobacterium peregrinum</name>
    <dbReference type="NCBI Taxonomy" id="43304"/>
    <lineage>
        <taxon>Bacteria</taxon>
        <taxon>Bacillati</taxon>
        <taxon>Actinomycetota</taxon>
        <taxon>Actinomycetes</taxon>
        <taxon>Mycobacteriales</taxon>
        <taxon>Mycobacteriaceae</taxon>
        <taxon>Mycolicibacterium</taxon>
    </lineage>
</organism>
<proteinExistence type="predicted"/>
<dbReference type="AlphaFoldDB" id="A0A1A0QXI7"/>
<protein>
    <submittedName>
        <fullName evidence="1">Uncharacterized protein</fullName>
    </submittedName>
</protein>
<dbReference type="EMBL" id="LZSO01000033">
    <property type="protein sequence ID" value="OBB26633.1"/>
    <property type="molecule type" value="Genomic_DNA"/>
</dbReference>
<evidence type="ECO:0000313" key="1">
    <source>
        <dbReference type="EMBL" id="OBB26633.1"/>
    </source>
</evidence>
<sequence>MTESPSIRAFSLRMQQAPIVRDRPTALIRPATEQLPPRVIRYVQRPPDRPFLPVQGAVDRCSVYKLRTTPGPDQKFDDDGVTKIARFSRFGLFGPDPADPASFALSAPFDVAICPTLAPYAAARCARI</sequence>
<accession>A0A1A0QXI7</accession>
<reference evidence="2" key="1">
    <citation type="submission" date="2016-06" db="EMBL/GenBank/DDBJ databases">
        <authorList>
            <person name="Sutton G."/>
            <person name="Brinkac L."/>
            <person name="Sanka R."/>
            <person name="Adams M."/>
            <person name="Lau E."/>
            <person name="Mehaffy C."/>
            <person name="Tameris M."/>
            <person name="Hatherill M."/>
            <person name="Hanekom W."/>
            <person name="Mahomed H."/>
            <person name="Mcshane H."/>
        </authorList>
    </citation>
    <scope>NUCLEOTIDE SEQUENCE [LARGE SCALE GENOMIC DNA]</scope>
    <source>
        <strain evidence="2">852002-51209_SCH5440388</strain>
    </source>
</reference>
<gene>
    <name evidence="1" type="ORF">A5792_26810</name>
</gene>
<name>A0A1A0QXI7_MYCPR</name>
<dbReference type="OrthoDB" id="4631183at2"/>
<dbReference type="RefSeq" id="WP_064934517.1">
    <property type="nucleotide sequence ID" value="NZ_LZSO01000033.1"/>
</dbReference>